<proteinExistence type="predicted"/>
<feature type="region of interest" description="Disordered" evidence="1">
    <location>
        <begin position="36"/>
        <end position="61"/>
    </location>
</feature>
<reference evidence="3 4" key="1">
    <citation type="journal article" date="2024" name="bioRxiv">
        <title>A reference genome for Trichogramma kaykai: A tiny desert-dwelling parasitoid wasp with competing sex-ratio distorters.</title>
        <authorList>
            <person name="Culotta J."/>
            <person name="Lindsey A.R."/>
        </authorList>
    </citation>
    <scope>NUCLEOTIDE SEQUENCE [LARGE SCALE GENOMIC DNA]</scope>
    <source>
        <strain evidence="3 4">KSX58</strain>
    </source>
</reference>
<name>A0ABD2WFD3_9HYME</name>
<feature type="compositionally biased region" description="Low complexity" evidence="1">
    <location>
        <begin position="494"/>
        <end position="508"/>
    </location>
</feature>
<accession>A0ABD2WFD3</accession>
<evidence type="ECO:0000313" key="3">
    <source>
        <dbReference type="EMBL" id="KAL3391715.1"/>
    </source>
</evidence>
<dbReference type="Proteomes" id="UP001627154">
    <property type="component" value="Unassembled WGS sequence"/>
</dbReference>
<feature type="compositionally biased region" description="Basic residues" evidence="1">
    <location>
        <begin position="424"/>
        <end position="435"/>
    </location>
</feature>
<organism evidence="3 4">
    <name type="scientific">Trichogramma kaykai</name>
    <dbReference type="NCBI Taxonomy" id="54128"/>
    <lineage>
        <taxon>Eukaryota</taxon>
        <taxon>Metazoa</taxon>
        <taxon>Ecdysozoa</taxon>
        <taxon>Arthropoda</taxon>
        <taxon>Hexapoda</taxon>
        <taxon>Insecta</taxon>
        <taxon>Pterygota</taxon>
        <taxon>Neoptera</taxon>
        <taxon>Endopterygota</taxon>
        <taxon>Hymenoptera</taxon>
        <taxon>Apocrita</taxon>
        <taxon>Proctotrupomorpha</taxon>
        <taxon>Chalcidoidea</taxon>
        <taxon>Trichogrammatidae</taxon>
        <taxon>Trichogramma</taxon>
    </lineage>
</organism>
<protein>
    <recommendedName>
        <fullName evidence="5">TSC22 domain family protein 1</fullName>
    </recommendedName>
</protein>
<evidence type="ECO:0000313" key="4">
    <source>
        <dbReference type="Proteomes" id="UP001627154"/>
    </source>
</evidence>
<feature type="compositionally biased region" description="Polar residues" evidence="1">
    <location>
        <begin position="464"/>
        <end position="489"/>
    </location>
</feature>
<keyword evidence="2" id="KW-1133">Transmembrane helix</keyword>
<sequence>MRSRRGDSLYTQSAYVSVASRRSSFTNEHIKFFSGKVNNEIESNNSESRRRRRRRRRDEEEAARRQRRGIWSWSSNGHEEESNDENNDVVVVAGTAIKPSMDDSDWFDGIEEIQYSYAADRYDDYDVDSLFAIVSSFVPPPPRPPYLPDESLPTDGLTTCDLCSWALRNDRYSFSLDGTIEAPGEIGWLLTLIIVSLISAGIGAVVMVTLLHCRRLKSANGRANSASCCGVALDEEVGSSSASHRRHHHHHHRRQDSANPAGGGVILAGPGPGGVGLAVIPDRPPLELDKLPPYHDVATPSGGHNVNVWSWLSTRRGGGPAGCVVGSPLSLPGQHHHSVGTLSLPVENHYTHMQQADEALYAELDSQAASYASGSEDKHYHELDAVGLHRQHQDTVCSRHSQRRACESEYEMYENGPSLVLPSPHHHHHHHHVYHHVLDKSGGPGSHQHHYSAGSGGSGGEGSNQPSYQNTAYTGSDNEPDNSAPSSAYYSDLSAGSAAVAATAATNQHHPHHNLHQQQQQTPQHIPVACCGHPEDDAPPIYEPAPNYRLTSIREAAQTANTCSSDYI</sequence>
<gene>
    <name evidence="3" type="ORF">TKK_013632</name>
</gene>
<evidence type="ECO:0000256" key="1">
    <source>
        <dbReference type="SAM" id="MobiDB-lite"/>
    </source>
</evidence>
<evidence type="ECO:0000256" key="2">
    <source>
        <dbReference type="SAM" id="Phobius"/>
    </source>
</evidence>
<keyword evidence="4" id="KW-1185">Reference proteome</keyword>
<feature type="region of interest" description="Disordered" evidence="1">
    <location>
        <begin position="417"/>
        <end position="524"/>
    </location>
</feature>
<feature type="transmembrane region" description="Helical" evidence="2">
    <location>
        <begin position="186"/>
        <end position="211"/>
    </location>
</feature>
<keyword evidence="2" id="KW-0472">Membrane</keyword>
<dbReference type="EMBL" id="JBJJXI010000108">
    <property type="protein sequence ID" value="KAL3391715.1"/>
    <property type="molecule type" value="Genomic_DNA"/>
</dbReference>
<dbReference type="AlphaFoldDB" id="A0ABD2WFD3"/>
<evidence type="ECO:0008006" key="5">
    <source>
        <dbReference type="Google" id="ProtNLM"/>
    </source>
</evidence>
<feature type="compositionally biased region" description="Basic residues" evidence="1">
    <location>
        <begin position="243"/>
        <end position="254"/>
    </location>
</feature>
<comment type="caution">
    <text evidence="3">The sequence shown here is derived from an EMBL/GenBank/DDBJ whole genome shotgun (WGS) entry which is preliminary data.</text>
</comment>
<keyword evidence="2" id="KW-0812">Transmembrane</keyword>
<feature type="region of interest" description="Disordered" evidence="1">
    <location>
        <begin position="240"/>
        <end position="263"/>
    </location>
</feature>